<dbReference type="EMBL" id="JAHIBW010000005">
    <property type="protein sequence ID" value="KAG7310635.1"/>
    <property type="molecule type" value="Genomic_DNA"/>
</dbReference>
<reference evidence="2 3" key="1">
    <citation type="submission" date="2021-06" db="EMBL/GenBank/DDBJ databases">
        <title>A haploid diamondback moth (Plutella xylostella L.) genome assembly resolves 31 chromosomes and identifies a diamide resistance mutation.</title>
        <authorList>
            <person name="Ward C.M."/>
            <person name="Perry K.D."/>
            <person name="Baker G."/>
            <person name="Powis K."/>
            <person name="Heckel D.G."/>
            <person name="Baxter S.W."/>
        </authorList>
    </citation>
    <scope>NUCLEOTIDE SEQUENCE [LARGE SCALE GENOMIC DNA]</scope>
    <source>
        <strain evidence="2 3">LV</strain>
        <tissue evidence="2">Single pupa</tissue>
    </source>
</reference>
<comment type="caution">
    <text evidence="2">The sequence shown here is derived from an EMBL/GenBank/DDBJ whole genome shotgun (WGS) entry which is preliminary data.</text>
</comment>
<evidence type="ECO:0000313" key="2">
    <source>
        <dbReference type="EMBL" id="KAG7310635.1"/>
    </source>
</evidence>
<feature type="region of interest" description="Disordered" evidence="1">
    <location>
        <begin position="1"/>
        <end position="78"/>
    </location>
</feature>
<proteinExistence type="predicted"/>
<dbReference type="Proteomes" id="UP000823941">
    <property type="component" value="Chromosome 5"/>
</dbReference>
<evidence type="ECO:0000313" key="3">
    <source>
        <dbReference type="Proteomes" id="UP000823941"/>
    </source>
</evidence>
<protein>
    <submittedName>
        <fullName evidence="2">Uncharacterized protein</fullName>
    </submittedName>
</protein>
<keyword evidence="3" id="KW-1185">Reference proteome</keyword>
<accession>A0ABQ7R017</accession>
<organism evidence="2 3">
    <name type="scientific">Plutella xylostella</name>
    <name type="common">Diamondback moth</name>
    <name type="synonym">Plutella maculipennis</name>
    <dbReference type="NCBI Taxonomy" id="51655"/>
    <lineage>
        <taxon>Eukaryota</taxon>
        <taxon>Metazoa</taxon>
        <taxon>Ecdysozoa</taxon>
        <taxon>Arthropoda</taxon>
        <taxon>Hexapoda</taxon>
        <taxon>Insecta</taxon>
        <taxon>Pterygota</taxon>
        <taxon>Neoptera</taxon>
        <taxon>Endopterygota</taxon>
        <taxon>Lepidoptera</taxon>
        <taxon>Glossata</taxon>
        <taxon>Ditrysia</taxon>
        <taxon>Yponomeutoidea</taxon>
        <taxon>Plutellidae</taxon>
        <taxon>Plutella</taxon>
    </lineage>
</organism>
<gene>
    <name evidence="2" type="ORF">JYU34_003435</name>
</gene>
<name>A0ABQ7R017_PLUXY</name>
<sequence length="78" mass="8270">MAATHAHVVGQGGRSPSSELRPLEARGRAGGGGRRSRQCAPCRPTTHHAPALRPSEPGPHSKHKHTPLLLHSPANRLL</sequence>
<evidence type="ECO:0000256" key="1">
    <source>
        <dbReference type="SAM" id="MobiDB-lite"/>
    </source>
</evidence>